<protein>
    <submittedName>
        <fullName evidence="1">Uncharacterized protein</fullName>
    </submittedName>
</protein>
<evidence type="ECO:0000313" key="2">
    <source>
        <dbReference type="Proteomes" id="UP001614391"/>
    </source>
</evidence>
<keyword evidence="2" id="KW-1185">Reference proteome</keyword>
<organism evidence="1 2">
    <name type="scientific">Streptomyces bikiniensis</name>
    <dbReference type="NCBI Taxonomy" id="1896"/>
    <lineage>
        <taxon>Bacteria</taxon>
        <taxon>Bacillati</taxon>
        <taxon>Actinomycetota</taxon>
        <taxon>Actinomycetes</taxon>
        <taxon>Kitasatosporales</taxon>
        <taxon>Streptomycetaceae</taxon>
        <taxon>Streptomyces</taxon>
    </lineage>
</organism>
<sequence length="57" mass="6314">MDLKITGLDSRWTAATCLVLGKPVKNHLERSNRIFAELHTHDGAEAIASWQGTRSLP</sequence>
<dbReference type="RefSeq" id="WP_399613895.1">
    <property type="nucleotide sequence ID" value="NZ_JBITYT010000005.1"/>
</dbReference>
<gene>
    <name evidence="1" type="ORF">ACIGW0_12310</name>
</gene>
<evidence type="ECO:0000313" key="1">
    <source>
        <dbReference type="EMBL" id="MFI9120160.1"/>
    </source>
</evidence>
<proteinExistence type="predicted"/>
<reference evidence="1 2" key="1">
    <citation type="submission" date="2024-10" db="EMBL/GenBank/DDBJ databases">
        <title>The Natural Products Discovery Center: Release of the First 8490 Sequenced Strains for Exploring Actinobacteria Biosynthetic Diversity.</title>
        <authorList>
            <person name="Kalkreuter E."/>
            <person name="Kautsar S.A."/>
            <person name="Yang D."/>
            <person name="Bader C.D."/>
            <person name="Teijaro C.N."/>
            <person name="Fluegel L."/>
            <person name="Davis C.M."/>
            <person name="Simpson J.R."/>
            <person name="Lauterbach L."/>
            <person name="Steele A.D."/>
            <person name="Gui C."/>
            <person name="Meng S."/>
            <person name="Li G."/>
            <person name="Viehrig K."/>
            <person name="Ye F."/>
            <person name="Su P."/>
            <person name="Kiefer A.F."/>
            <person name="Nichols A."/>
            <person name="Cepeda A.J."/>
            <person name="Yan W."/>
            <person name="Fan B."/>
            <person name="Jiang Y."/>
            <person name="Adhikari A."/>
            <person name="Zheng C.-J."/>
            <person name="Schuster L."/>
            <person name="Cowan T.M."/>
            <person name="Smanski M.J."/>
            <person name="Chevrette M.G."/>
            <person name="De Carvalho L.P.S."/>
            <person name="Shen B."/>
        </authorList>
    </citation>
    <scope>NUCLEOTIDE SEQUENCE [LARGE SCALE GENOMIC DNA]</scope>
    <source>
        <strain evidence="1 2">NPDC053346</strain>
    </source>
</reference>
<name>A0ABW8CRG6_STRBI</name>
<comment type="caution">
    <text evidence="1">The sequence shown here is derived from an EMBL/GenBank/DDBJ whole genome shotgun (WGS) entry which is preliminary data.</text>
</comment>
<accession>A0ABW8CRG6</accession>
<dbReference type="Proteomes" id="UP001614391">
    <property type="component" value="Unassembled WGS sequence"/>
</dbReference>
<dbReference type="EMBL" id="JBITYT010000005">
    <property type="protein sequence ID" value="MFI9120160.1"/>
    <property type="molecule type" value="Genomic_DNA"/>
</dbReference>